<reference evidence="6 7" key="1">
    <citation type="journal article" date="2023" name="Arcadia Sci">
        <title>De novo assembly of a long-read Amblyomma americanum tick genome.</title>
        <authorList>
            <person name="Chou S."/>
            <person name="Poskanzer K.E."/>
            <person name="Rollins M."/>
            <person name="Thuy-Boun P.S."/>
        </authorList>
    </citation>
    <scope>NUCLEOTIDE SEQUENCE [LARGE SCALE GENOMIC DNA]</scope>
    <source>
        <strain evidence="6">F_SG_1</strain>
        <tissue evidence="6">Salivary glands</tissue>
    </source>
</reference>
<feature type="transmembrane region" description="Helical" evidence="5">
    <location>
        <begin position="260"/>
        <end position="278"/>
    </location>
</feature>
<keyword evidence="7" id="KW-1185">Reference proteome</keyword>
<sequence>MKKTEKNKKAYLPAPPSWRIGRNPACLLLHLVGYRRMLLLSSGGLAGIWIFLAVSSSVSLIIAGRVASGVCLGVVTNCACLYVADVSPPSKRAFFGSLVEVSTSAGALVAYLLGGLAWQLQAAGCALASMPVLALHAYAIENPRWLQMRGRPLDADTAVMRLYGVDPPPDFRPQRPDAARAEPAQLRWPRQARMVVACLLLHLLQNLSCAQFLLLRAVQVLGTAVADMPAQAVAAFVVALHVGFTAMVAAVTNIARRHRLLGASSSLVAGVLFIFRPLEYMGFGEWSVDEQPSVTSWGALLSVTSLMLAYSVGLCHLPTLLTGELLPSRLRHPASSFIWASRWLVAFVLLHFEVDVLSSLSQRASLLALSMMVLLVAATVVLLVPDTEGRTLGDIESG</sequence>
<feature type="transmembrane region" description="Helical" evidence="5">
    <location>
        <begin position="120"/>
        <end position="140"/>
    </location>
</feature>
<feature type="transmembrane region" description="Helical" evidence="5">
    <location>
        <begin position="37"/>
        <end position="54"/>
    </location>
</feature>
<proteinExistence type="predicted"/>
<dbReference type="InterPro" id="IPR036259">
    <property type="entry name" value="MFS_trans_sf"/>
</dbReference>
<feature type="transmembrane region" description="Helical" evidence="5">
    <location>
        <begin position="364"/>
        <end position="384"/>
    </location>
</feature>
<feature type="transmembrane region" description="Helical" evidence="5">
    <location>
        <begin position="333"/>
        <end position="352"/>
    </location>
</feature>
<dbReference type="InterPro" id="IPR050549">
    <property type="entry name" value="MFS_Trehalose_Transporter"/>
</dbReference>
<dbReference type="GO" id="GO:0022857">
    <property type="term" value="F:transmembrane transporter activity"/>
    <property type="evidence" value="ECO:0007669"/>
    <property type="project" value="InterPro"/>
</dbReference>
<feature type="transmembrane region" description="Helical" evidence="5">
    <location>
        <begin position="60"/>
        <end position="84"/>
    </location>
</feature>
<dbReference type="AlphaFoldDB" id="A0AAQ4ESW0"/>
<dbReference type="EMBL" id="JARKHS020011463">
    <property type="protein sequence ID" value="KAK8777797.1"/>
    <property type="molecule type" value="Genomic_DNA"/>
</dbReference>
<protein>
    <submittedName>
        <fullName evidence="6">Uncharacterized protein</fullName>
    </submittedName>
</protein>
<feature type="transmembrane region" description="Helical" evidence="5">
    <location>
        <begin position="230"/>
        <end position="251"/>
    </location>
</feature>
<feature type="transmembrane region" description="Helical" evidence="5">
    <location>
        <begin position="194"/>
        <end position="218"/>
    </location>
</feature>
<dbReference type="Pfam" id="PF00083">
    <property type="entry name" value="Sugar_tr"/>
    <property type="match status" value="1"/>
</dbReference>
<dbReference type="GO" id="GO:0016020">
    <property type="term" value="C:membrane"/>
    <property type="evidence" value="ECO:0007669"/>
    <property type="project" value="UniProtKB-SubCell"/>
</dbReference>
<evidence type="ECO:0000256" key="4">
    <source>
        <dbReference type="ARBA" id="ARBA00023136"/>
    </source>
</evidence>
<feature type="transmembrane region" description="Helical" evidence="5">
    <location>
        <begin position="298"/>
        <end position="321"/>
    </location>
</feature>
<name>A0AAQ4ESW0_AMBAM</name>
<evidence type="ECO:0000256" key="2">
    <source>
        <dbReference type="ARBA" id="ARBA00022692"/>
    </source>
</evidence>
<dbReference type="PANTHER" id="PTHR48021:SF1">
    <property type="entry name" value="GH07001P-RELATED"/>
    <property type="match status" value="1"/>
</dbReference>
<comment type="caution">
    <text evidence="6">The sequence shown here is derived from an EMBL/GenBank/DDBJ whole genome shotgun (WGS) entry which is preliminary data.</text>
</comment>
<keyword evidence="4 5" id="KW-0472">Membrane</keyword>
<dbReference type="InterPro" id="IPR005828">
    <property type="entry name" value="MFS_sugar_transport-like"/>
</dbReference>
<dbReference type="Gene3D" id="1.20.1250.20">
    <property type="entry name" value="MFS general substrate transporter like domains"/>
    <property type="match status" value="1"/>
</dbReference>
<gene>
    <name evidence="6" type="ORF">V5799_020862</name>
</gene>
<dbReference type="Proteomes" id="UP001321473">
    <property type="component" value="Unassembled WGS sequence"/>
</dbReference>
<feature type="transmembrane region" description="Helical" evidence="5">
    <location>
        <begin position="93"/>
        <end position="114"/>
    </location>
</feature>
<evidence type="ECO:0000256" key="3">
    <source>
        <dbReference type="ARBA" id="ARBA00022989"/>
    </source>
</evidence>
<keyword evidence="3 5" id="KW-1133">Transmembrane helix</keyword>
<evidence type="ECO:0000256" key="5">
    <source>
        <dbReference type="SAM" id="Phobius"/>
    </source>
</evidence>
<evidence type="ECO:0000313" key="7">
    <source>
        <dbReference type="Proteomes" id="UP001321473"/>
    </source>
</evidence>
<accession>A0AAQ4ESW0</accession>
<dbReference type="SUPFAM" id="SSF103473">
    <property type="entry name" value="MFS general substrate transporter"/>
    <property type="match status" value="1"/>
</dbReference>
<organism evidence="6 7">
    <name type="scientific">Amblyomma americanum</name>
    <name type="common">Lone star tick</name>
    <dbReference type="NCBI Taxonomy" id="6943"/>
    <lineage>
        <taxon>Eukaryota</taxon>
        <taxon>Metazoa</taxon>
        <taxon>Ecdysozoa</taxon>
        <taxon>Arthropoda</taxon>
        <taxon>Chelicerata</taxon>
        <taxon>Arachnida</taxon>
        <taxon>Acari</taxon>
        <taxon>Parasitiformes</taxon>
        <taxon>Ixodida</taxon>
        <taxon>Ixodoidea</taxon>
        <taxon>Ixodidae</taxon>
        <taxon>Amblyomminae</taxon>
        <taxon>Amblyomma</taxon>
    </lineage>
</organism>
<keyword evidence="2 5" id="KW-0812">Transmembrane</keyword>
<evidence type="ECO:0000313" key="6">
    <source>
        <dbReference type="EMBL" id="KAK8777797.1"/>
    </source>
</evidence>
<evidence type="ECO:0000256" key="1">
    <source>
        <dbReference type="ARBA" id="ARBA00004370"/>
    </source>
</evidence>
<dbReference type="PANTHER" id="PTHR48021">
    <property type="match status" value="1"/>
</dbReference>
<comment type="subcellular location">
    <subcellularLocation>
        <location evidence="1">Membrane</location>
    </subcellularLocation>
</comment>